<dbReference type="EMBL" id="MYFO01000012">
    <property type="protein sequence ID" value="TFE87803.1"/>
    <property type="molecule type" value="Genomic_DNA"/>
</dbReference>
<reference evidence="2 3" key="1">
    <citation type="submission" date="2017-03" db="EMBL/GenBank/DDBJ databases">
        <title>Isolation of Levoglucosan Utilizing Bacteria.</title>
        <authorList>
            <person name="Arya A.S."/>
        </authorList>
    </citation>
    <scope>NUCLEOTIDE SEQUENCE [LARGE SCALE GENOMIC DNA]</scope>
    <source>
        <strain evidence="2 3">MEC069</strain>
    </source>
</reference>
<feature type="transmembrane region" description="Helical" evidence="1">
    <location>
        <begin position="201"/>
        <end position="226"/>
    </location>
</feature>
<dbReference type="InterPro" id="IPR007354">
    <property type="entry name" value="CruF-like"/>
</dbReference>
<feature type="transmembrane region" description="Helical" evidence="1">
    <location>
        <begin position="85"/>
        <end position="110"/>
    </location>
</feature>
<sequence length="242" mass="26161">MALLFWGWYAVGLLLMLFFRVPEALGFANGLFLLLYALYAISLRLPSASGSRLLRIAPALLAIALLAFGVEWLGTTTGMPFGAYVYTATLGIGLFGVPAAVAAAWVGVVVNTSLLIPRGVSRPLRALTIGALATGLDLVLDPVAHARGLWRWDETAGLYGVPWTNFASWFAVGALLSLLLPQLDATEWQRRRAWRLYQGMLLMFGLLAVKEALWASAAIAAIALLAAERSLRHDRSAQAPRL</sequence>
<keyword evidence="3" id="KW-1185">Reference proteome</keyword>
<dbReference type="AlphaFoldDB" id="A0A4Y8Q244"/>
<proteinExistence type="predicted"/>
<accession>A0A4Y8Q244</accession>
<evidence type="ECO:0000256" key="1">
    <source>
        <dbReference type="SAM" id="Phobius"/>
    </source>
</evidence>
<dbReference type="Proteomes" id="UP000298246">
    <property type="component" value="Unassembled WGS sequence"/>
</dbReference>
<feature type="transmembrane region" description="Helical" evidence="1">
    <location>
        <begin position="160"/>
        <end position="180"/>
    </location>
</feature>
<gene>
    <name evidence="2" type="ORF">B5M42_11395</name>
</gene>
<dbReference type="Pfam" id="PF04240">
    <property type="entry name" value="Caroten_synth"/>
    <property type="match status" value="1"/>
</dbReference>
<keyword evidence="1" id="KW-0812">Transmembrane</keyword>
<name>A0A4Y8Q244_9BACL</name>
<feature type="transmembrane region" description="Helical" evidence="1">
    <location>
        <begin position="122"/>
        <end position="140"/>
    </location>
</feature>
<dbReference type="OrthoDB" id="9811293at2"/>
<evidence type="ECO:0008006" key="4">
    <source>
        <dbReference type="Google" id="ProtNLM"/>
    </source>
</evidence>
<organism evidence="2 3">
    <name type="scientific">Paenibacillus athensensis</name>
    <dbReference type="NCBI Taxonomy" id="1967502"/>
    <lineage>
        <taxon>Bacteria</taxon>
        <taxon>Bacillati</taxon>
        <taxon>Bacillota</taxon>
        <taxon>Bacilli</taxon>
        <taxon>Bacillales</taxon>
        <taxon>Paenibacillaceae</taxon>
        <taxon>Paenibacillus</taxon>
    </lineage>
</organism>
<protein>
    <recommendedName>
        <fullName evidence="4">Carotenoid biosynthesis protein</fullName>
    </recommendedName>
</protein>
<comment type="caution">
    <text evidence="2">The sequence shown here is derived from an EMBL/GenBank/DDBJ whole genome shotgun (WGS) entry which is preliminary data.</text>
</comment>
<evidence type="ECO:0000313" key="3">
    <source>
        <dbReference type="Proteomes" id="UP000298246"/>
    </source>
</evidence>
<evidence type="ECO:0000313" key="2">
    <source>
        <dbReference type="EMBL" id="TFE87803.1"/>
    </source>
</evidence>
<keyword evidence="1" id="KW-0472">Membrane</keyword>
<dbReference type="PANTHER" id="PTHR39419:SF1">
    <property type="entry name" value="SLL0814 PROTEIN"/>
    <property type="match status" value="1"/>
</dbReference>
<feature type="transmembrane region" description="Helical" evidence="1">
    <location>
        <begin position="53"/>
        <end position="73"/>
    </location>
</feature>
<keyword evidence="1" id="KW-1133">Transmembrane helix</keyword>
<feature type="transmembrane region" description="Helical" evidence="1">
    <location>
        <begin position="24"/>
        <end position="41"/>
    </location>
</feature>
<dbReference type="PANTHER" id="PTHR39419">
    <property type="entry name" value="SLL0814 PROTEIN"/>
    <property type="match status" value="1"/>
</dbReference>